<accession>A0ABQ5H5A9</accession>
<protein>
    <submittedName>
        <fullName evidence="2">Uncharacterized protein</fullName>
    </submittedName>
</protein>
<feature type="compositionally biased region" description="Acidic residues" evidence="1">
    <location>
        <begin position="365"/>
        <end position="383"/>
    </location>
</feature>
<gene>
    <name evidence="2" type="ORF">Tco_1057331</name>
</gene>
<dbReference type="Proteomes" id="UP001151760">
    <property type="component" value="Unassembled WGS sequence"/>
</dbReference>
<reference evidence="2" key="2">
    <citation type="submission" date="2022-01" db="EMBL/GenBank/DDBJ databases">
        <authorList>
            <person name="Yamashiro T."/>
            <person name="Shiraishi A."/>
            <person name="Satake H."/>
            <person name="Nakayama K."/>
        </authorList>
    </citation>
    <scope>NUCLEOTIDE SEQUENCE</scope>
</reference>
<keyword evidence="3" id="KW-1185">Reference proteome</keyword>
<comment type="caution">
    <text evidence="2">The sequence shown here is derived from an EMBL/GenBank/DDBJ whole genome shotgun (WGS) entry which is preliminary data.</text>
</comment>
<dbReference type="EMBL" id="BQNB010019220">
    <property type="protein sequence ID" value="GJT82989.1"/>
    <property type="molecule type" value="Genomic_DNA"/>
</dbReference>
<sequence>MTKEQQQALDDALVPREQRLTIGSCNYRLSTTFKPKEPTFQVALDVLTLTPFYPAFLITASVPAVYMQEFWATVTYQKHHIRFKMNKKSYSFDMETFRNMLLICPKLPGQKFVDPPFEEEILTFIRELGYPGNIKLLSDVKVDTLPQPWRTFGTIINKCLSGKVTRIDTLRLSRAQILWGLYHQEKVDYVYLLWEDLVFQIKNKESRKNKYMFYPRFTKVIINHFMSQDQSIPRRNKVDWHMANDDPILTTMRFIPQHEVVQRYNVILPDYLTNPAMKESEAYKTYYDLATGKKKQQAPGLEALSDIALTKAEQMKLAIERSKTQLHISQPSGSGAHEGTSVTPGVPDVPEYEYDDEQISWKSSEEEDDDEVNMSDHNDDDDDKQTKSDNDEDFIHPKFSTHDNEARQEEVNEEDTFDHRVQAPLHVESTDDEDDNEEV</sequence>
<evidence type="ECO:0000256" key="1">
    <source>
        <dbReference type="SAM" id="MobiDB-lite"/>
    </source>
</evidence>
<reference evidence="2" key="1">
    <citation type="journal article" date="2022" name="Int. J. Mol. Sci.">
        <title>Draft Genome of Tanacetum Coccineum: Genomic Comparison of Closely Related Tanacetum-Family Plants.</title>
        <authorList>
            <person name="Yamashiro T."/>
            <person name="Shiraishi A."/>
            <person name="Nakayama K."/>
            <person name="Satake H."/>
        </authorList>
    </citation>
    <scope>NUCLEOTIDE SEQUENCE</scope>
</reference>
<feature type="compositionally biased region" description="Acidic residues" evidence="1">
    <location>
        <begin position="430"/>
        <end position="439"/>
    </location>
</feature>
<proteinExistence type="predicted"/>
<organism evidence="2 3">
    <name type="scientific">Tanacetum coccineum</name>
    <dbReference type="NCBI Taxonomy" id="301880"/>
    <lineage>
        <taxon>Eukaryota</taxon>
        <taxon>Viridiplantae</taxon>
        <taxon>Streptophyta</taxon>
        <taxon>Embryophyta</taxon>
        <taxon>Tracheophyta</taxon>
        <taxon>Spermatophyta</taxon>
        <taxon>Magnoliopsida</taxon>
        <taxon>eudicotyledons</taxon>
        <taxon>Gunneridae</taxon>
        <taxon>Pentapetalae</taxon>
        <taxon>asterids</taxon>
        <taxon>campanulids</taxon>
        <taxon>Asterales</taxon>
        <taxon>Asteraceae</taxon>
        <taxon>Asteroideae</taxon>
        <taxon>Anthemideae</taxon>
        <taxon>Anthemidinae</taxon>
        <taxon>Tanacetum</taxon>
    </lineage>
</organism>
<feature type="region of interest" description="Disordered" evidence="1">
    <location>
        <begin position="324"/>
        <end position="439"/>
    </location>
</feature>
<evidence type="ECO:0000313" key="2">
    <source>
        <dbReference type="EMBL" id="GJT82989.1"/>
    </source>
</evidence>
<evidence type="ECO:0000313" key="3">
    <source>
        <dbReference type="Proteomes" id="UP001151760"/>
    </source>
</evidence>
<name>A0ABQ5H5A9_9ASTR</name>
<feature type="compositionally biased region" description="Basic and acidic residues" evidence="1">
    <location>
        <begin position="384"/>
        <end position="410"/>
    </location>
</feature>